<accession>A0A4Y2NAC4</accession>
<protein>
    <submittedName>
        <fullName evidence="9">Uncharacterized protein</fullName>
    </submittedName>
</protein>
<sequence length="110" mass="12154">MVLLKIKIILLNLANSNVFKGRGGLVVGYRLWGRRVTDSRPNFNEDPPLLHAKSYVMAKRPLVDVTWKFGEGVPARVSFSSSDRGSKSGGESQNSPRATSKRDVNITKPN</sequence>
<dbReference type="Proteomes" id="UP000499080">
    <property type="component" value="Unassembled WGS sequence"/>
</dbReference>
<dbReference type="EMBL" id="BGPR01208629">
    <property type="protein sequence ID" value="GBN36388.1"/>
    <property type="molecule type" value="Genomic_DNA"/>
</dbReference>
<keyword evidence="2" id="KW-0732">Signal</keyword>
<evidence type="ECO:0000313" key="3">
    <source>
        <dbReference type="EMBL" id="GBN36336.1"/>
    </source>
</evidence>
<evidence type="ECO:0000313" key="11">
    <source>
        <dbReference type="Proteomes" id="UP000499080"/>
    </source>
</evidence>
<dbReference type="EMBL" id="BGPR01208619">
    <property type="protein sequence ID" value="GBN36360.1"/>
    <property type="molecule type" value="Genomic_DNA"/>
</dbReference>
<feature type="chain" id="PRO_5036129156" evidence="2">
    <location>
        <begin position="17"/>
        <end position="110"/>
    </location>
</feature>
<reference evidence="9 11" key="1">
    <citation type="journal article" date="2019" name="Sci. Rep.">
        <title>Orb-weaving spider Araneus ventricosus genome elucidates the spidroin gene catalogue.</title>
        <authorList>
            <person name="Kono N."/>
            <person name="Nakamura H."/>
            <person name="Ohtoshi R."/>
            <person name="Moran D.A.P."/>
            <person name="Shinohara A."/>
            <person name="Yoshida Y."/>
            <person name="Fujiwara M."/>
            <person name="Mori M."/>
            <person name="Tomita M."/>
            <person name="Arakawa K."/>
        </authorList>
    </citation>
    <scope>NUCLEOTIDE SEQUENCE [LARGE SCALE GENOMIC DNA]</scope>
</reference>
<evidence type="ECO:0000313" key="8">
    <source>
        <dbReference type="EMBL" id="GBN36379.1"/>
    </source>
</evidence>
<evidence type="ECO:0000313" key="4">
    <source>
        <dbReference type="EMBL" id="GBN36341.1"/>
    </source>
</evidence>
<feature type="region of interest" description="Disordered" evidence="1">
    <location>
        <begin position="76"/>
        <end position="110"/>
    </location>
</feature>
<dbReference type="AlphaFoldDB" id="A0A4Y2NAC4"/>
<proteinExistence type="predicted"/>
<evidence type="ECO:0000313" key="6">
    <source>
        <dbReference type="EMBL" id="GBN36367.1"/>
    </source>
</evidence>
<evidence type="ECO:0000256" key="2">
    <source>
        <dbReference type="SAM" id="SignalP"/>
    </source>
</evidence>
<organism evidence="9 11">
    <name type="scientific">Araneus ventricosus</name>
    <name type="common">Orbweaver spider</name>
    <name type="synonym">Epeira ventricosa</name>
    <dbReference type="NCBI Taxonomy" id="182803"/>
    <lineage>
        <taxon>Eukaryota</taxon>
        <taxon>Metazoa</taxon>
        <taxon>Ecdysozoa</taxon>
        <taxon>Arthropoda</taxon>
        <taxon>Chelicerata</taxon>
        <taxon>Arachnida</taxon>
        <taxon>Araneae</taxon>
        <taxon>Araneomorphae</taxon>
        <taxon>Entelegynae</taxon>
        <taxon>Araneoidea</taxon>
        <taxon>Araneidae</taxon>
        <taxon>Araneus</taxon>
    </lineage>
</organism>
<dbReference type="EMBL" id="BGPR01208626">
    <property type="protein sequence ID" value="GBN36379.1"/>
    <property type="molecule type" value="Genomic_DNA"/>
</dbReference>
<dbReference type="EMBL" id="BGPR01208610">
    <property type="protein sequence ID" value="GBN36341.1"/>
    <property type="molecule type" value="Genomic_DNA"/>
</dbReference>
<dbReference type="EMBL" id="BGPR01208608">
    <property type="protein sequence ID" value="GBN36336.1"/>
    <property type="molecule type" value="Genomic_DNA"/>
</dbReference>
<evidence type="ECO:0000313" key="5">
    <source>
        <dbReference type="EMBL" id="GBN36360.1"/>
    </source>
</evidence>
<dbReference type="EMBL" id="BGPR01208625">
    <property type="protein sequence ID" value="GBN36374.1"/>
    <property type="molecule type" value="Genomic_DNA"/>
</dbReference>
<dbReference type="EMBL" id="BGPR01208622">
    <property type="protein sequence ID" value="GBN36367.1"/>
    <property type="molecule type" value="Genomic_DNA"/>
</dbReference>
<keyword evidence="11" id="KW-1185">Reference proteome</keyword>
<gene>
    <name evidence="8" type="ORF">AVEN_104499_1</name>
    <name evidence="9" type="ORF">AVEN_117114_1</name>
    <name evidence="10" type="ORF">AVEN_121257_1</name>
    <name evidence="3" type="ORF">AVEN_261966_1</name>
    <name evidence="4" type="ORF">AVEN_272017_1</name>
    <name evidence="5" type="ORF">AVEN_66654_1</name>
    <name evidence="6" type="ORF">AVEN_76970_1</name>
    <name evidence="7" type="ORF">AVEN_94115_1</name>
</gene>
<evidence type="ECO:0000313" key="7">
    <source>
        <dbReference type="EMBL" id="GBN36374.1"/>
    </source>
</evidence>
<evidence type="ECO:0000313" key="10">
    <source>
        <dbReference type="EMBL" id="GBN36393.1"/>
    </source>
</evidence>
<feature type="compositionally biased region" description="Basic and acidic residues" evidence="1">
    <location>
        <begin position="100"/>
        <end position="110"/>
    </location>
</feature>
<evidence type="ECO:0000256" key="1">
    <source>
        <dbReference type="SAM" id="MobiDB-lite"/>
    </source>
</evidence>
<comment type="caution">
    <text evidence="9">The sequence shown here is derived from an EMBL/GenBank/DDBJ whole genome shotgun (WGS) entry which is preliminary data.</text>
</comment>
<dbReference type="EMBL" id="BGPR01208630">
    <property type="protein sequence ID" value="GBN36393.1"/>
    <property type="molecule type" value="Genomic_DNA"/>
</dbReference>
<name>A0A4Y2NAC4_ARAVE</name>
<evidence type="ECO:0000313" key="9">
    <source>
        <dbReference type="EMBL" id="GBN36388.1"/>
    </source>
</evidence>
<feature type="signal peptide" evidence="2">
    <location>
        <begin position="1"/>
        <end position="16"/>
    </location>
</feature>